<protein>
    <recommendedName>
        <fullName evidence="2">histone acetyltransferase</fullName>
        <ecNumber evidence="2">2.3.1.48</ecNumber>
    </recommendedName>
</protein>
<feature type="compositionally biased region" description="Polar residues" evidence="6">
    <location>
        <begin position="83"/>
        <end position="96"/>
    </location>
</feature>
<comment type="caution">
    <text evidence="8">The sequence shown here is derived from an EMBL/GenBank/DDBJ whole genome shotgun (WGS) entry which is preliminary data.</text>
</comment>
<dbReference type="CDD" id="cd04301">
    <property type="entry name" value="NAT_SF"/>
    <property type="match status" value="1"/>
</dbReference>
<dbReference type="Proteomes" id="UP001162131">
    <property type="component" value="Unassembled WGS sequence"/>
</dbReference>
<evidence type="ECO:0000313" key="8">
    <source>
        <dbReference type="EMBL" id="CAG9316802.1"/>
    </source>
</evidence>
<dbReference type="GO" id="GO:0006355">
    <property type="term" value="P:regulation of DNA-templated transcription"/>
    <property type="evidence" value="ECO:0007669"/>
    <property type="project" value="InterPro"/>
</dbReference>
<accession>A0AAU9ISW1</accession>
<dbReference type="EC" id="2.3.1.48" evidence="2"/>
<dbReference type="SUPFAM" id="SSF55729">
    <property type="entry name" value="Acyl-CoA N-acyltransferases (Nat)"/>
    <property type="match status" value="1"/>
</dbReference>
<dbReference type="InterPro" id="IPR050603">
    <property type="entry name" value="MYST_HAT"/>
</dbReference>
<evidence type="ECO:0000256" key="2">
    <source>
        <dbReference type="ARBA" id="ARBA00013184"/>
    </source>
</evidence>
<evidence type="ECO:0000259" key="7">
    <source>
        <dbReference type="PROSITE" id="PS51726"/>
    </source>
</evidence>
<comment type="similarity">
    <text evidence="1">Belongs to the MYST (SAS/MOZ) family.</text>
</comment>
<evidence type="ECO:0000256" key="4">
    <source>
        <dbReference type="ARBA" id="ARBA00022990"/>
    </source>
</evidence>
<dbReference type="Pfam" id="PF11717">
    <property type="entry name" value="Tudor-knot"/>
    <property type="match status" value="1"/>
</dbReference>
<feature type="domain" description="MYST-type HAT" evidence="7">
    <location>
        <begin position="107"/>
        <end position="384"/>
    </location>
</feature>
<evidence type="ECO:0000256" key="6">
    <source>
        <dbReference type="SAM" id="MobiDB-lite"/>
    </source>
</evidence>
<dbReference type="EMBL" id="CAJZBQ010000016">
    <property type="protein sequence ID" value="CAG9316802.1"/>
    <property type="molecule type" value="Genomic_DNA"/>
</dbReference>
<dbReference type="Pfam" id="PF01853">
    <property type="entry name" value="MOZ_SAS"/>
    <property type="match status" value="1"/>
</dbReference>
<dbReference type="Gene3D" id="3.30.60.60">
    <property type="entry name" value="N-acetyl transferase-like"/>
    <property type="match status" value="1"/>
</dbReference>
<evidence type="ECO:0000313" key="9">
    <source>
        <dbReference type="Proteomes" id="UP001162131"/>
    </source>
</evidence>
<gene>
    <name evidence="8" type="ORF">BSTOLATCC_MIC16902</name>
</gene>
<feature type="active site" description="Proton donor/acceptor" evidence="5">
    <location>
        <position position="289"/>
    </location>
</feature>
<dbReference type="GO" id="GO:0004402">
    <property type="term" value="F:histone acetyltransferase activity"/>
    <property type="evidence" value="ECO:0007669"/>
    <property type="project" value="InterPro"/>
</dbReference>
<dbReference type="AlphaFoldDB" id="A0AAU9ISW1"/>
<dbReference type="Gene3D" id="3.40.630.30">
    <property type="match status" value="1"/>
</dbReference>
<dbReference type="InterPro" id="IPR040706">
    <property type="entry name" value="Zf-MYST"/>
</dbReference>
<evidence type="ECO:0000256" key="5">
    <source>
        <dbReference type="PIRSR" id="PIRSR602717-51"/>
    </source>
</evidence>
<reference evidence="8" key="1">
    <citation type="submission" date="2021-09" db="EMBL/GenBank/DDBJ databases">
        <authorList>
            <consortium name="AG Swart"/>
            <person name="Singh M."/>
            <person name="Singh A."/>
            <person name="Seah K."/>
            <person name="Emmerich C."/>
        </authorList>
    </citation>
    <scope>NUCLEOTIDE SEQUENCE</scope>
    <source>
        <strain evidence="8">ATCC30299</strain>
    </source>
</reference>
<dbReference type="FunFam" id="3.30.60.60:FF:000001">
    <property type="entry name" value="Histone acetyltransferase"/>
    <property type="match status" value="1"/>
</dbReference>
<dbReference type="InterPro" id="IPR013087">
    <property type="entry name" value="Znf_C2H2_type"/>
</dbReference>
<dbReference type="Gene3D" id="1.10.10.10">
    <property type="entry name" value="Winged helix-like DNA-binding domain superfamily/Winged helix DNA-binding domain"/>
    <property type="match status" value="1"/>
</dbReference>
<evidence type="ECO:0000256" key="1">
    <source>
        <dbReference type="ARBA" id="ARBA00010107"/>
    </source>
</evidence>
<evidence type="ECO:0000256" key="3">
    <source>
        <dbReference type="ARBA" id="ARBA00022679"/>
    </source>
</evidence>
<dbReference type="InterPro" id="IPR016197">
    <property type="entry name" value="Chromo-like_dom_sf"/>
</dbReference>
<dbReference type="SUPFAM" id="SSF54160">
    <property type="entry name" value="Chromo domain-like"/>
    <property type="match status" value="1"/>
</dbReference>
<keyword evidence="9" id="KW-1185">Reference proteome</keyword>
<sequence length="395" mass="46763">MESDLKIGSRVLCKWTDGKYYPAEIVHERSIPSHEFYIHYLPFNKRLDTWIAQDQIAPLPPDSDKTADSMVTRYNKRKREEQSPTNQSENFNSPELTQFEKDHEENTKVRNVDRIILGRYEISPWYYSPYLSRYPHIPTLYICEFCLKYMRHGSTYREHVKKCLHKKPMGKMIYRDNVNFGKVKSVSVYEVMGNEHKLYCQNFCLLAKLFLDHKTLYYYVSPFKFYVLTEDSGKCSRVVGYFSKEIGNHDYNLACILILPPYQQRGYGRFLISLSYELSKREGKIGTPERPLSDMGRISYKSYWTDTILEVIRDRGNLTIKEITDITGIANHDVMETLTSLNLVKYWKGQHIMNIANPKMIEEHFKKKEQRKKKLKIAQIKFDPRRLNYTVTPQS</sequence>
<dbReference type="InterPro" id="IPR002717">
    <property type="entry name" value="HAT_MYST-type"/>
</dbReference>
<dbReference type="Gene3D" id="2.30.30.140">
    <property type="match status" value="1"/>
</dbReference>
<organism evidence="8 9">
    <name type="scientific">Blepharisma stoltei</name>
    <dbReference type="NCBI Taxonomy" id="1481888"/>
    <lineage>
        <taxon>Eukaryota</taxon>
        <taxon>Sar</taxon>
        <taxon>Alveolata</taxon>
        <taxon>Ciliophora</taxon>
        <taxon>Postciliodesmatophora</taxon>
        <taxon>Heterotrichea</taxon>
        <taxon>Heterotrichida</taxon>
        <taxon>Blepharismidae</taxon>
        <taxon>Blepharisma</taxon>
    </lineage>
</organism>
<name>A0AAU9ISW1_9CILI</name>
<dbReference type="PROSITE" id="PS00028">
    <property type="entry name" value="ZINC_FINGER_C2H2_1"/>
    <property type="match status" value="1"/>
</dbReference>
<keyword evidence="4" id="KW-0007">Acetylation</keyword>
<dbReference type="FunFam" id="1.10.10.10:FF:000022">
    <property type="entry name" value="Histone acetyltransferase"/>
    <property type="match status" value="1"/>
</dbReference>
<keyword evidence="3" id="KW-0808">Transferase</keyword>
<dbReference type="PANTHER" id="PTHR10615">
    <property type="entry name" value="HISTONE ACETYLTRANSFERASE"/>
    <property type="match status" value="1"/>
</dbReference>
<dbReference type="PROSITE" id="PS51726">
    <property type="entry name" value="MYST_HAT"/>
    <property type="match status" value="1"/>
</dbReference>
<dbReference type="InterPro" id="IPR025995">
    <property type="entry name" value="Tudor-knot"/>
</dbReference>
<feature type="region of interest" description="Disordered" evidence="6">
    <location>
        <begin position="76"/>
        <end position="104"/>
    </location>
</feature>
<dbReference type="InterPro" id="IPR016181">
    <property type="entry name" value="Acyl_CoA_acyltransferase"/>
</dbReference>
<dbReference type="Pfam" id="PF17772">
    <property type="entry name" value="zf-MYST"/>
    <property type="match status" value="1"/>
</dbReference>
<proteinExistence type="inferred from homology"/>
<dbReference type="InterPro" id="IPR036388">
    <property type="entry name" value="WH-like_DNA-bd_sf"/>
</dbReference>